<protein>
    <submittedName>
        <fullName evidence="9">Uncharacterized protein</fullName>
    </submittedName>
</protein>
<dbReference type="PANTHER" id="PTHR12270:SF25">
    <property type="entry name" value="GLYCOSYLTRANSFERASE-LIKE PROTEIN LARGE"/>
    <property type="match status" value="1"/>
</dbReference>
<evidence type="ECO:0000256" key="3">
    <source>
        <dbReference type="ARBA" id="ARBA00022968"/>
    </source>
</evidence>
<keyword evidence="3" id="KW-0735">Signal-anchor</keyword>
<proteinExistence type="predicted"/>
<comment type="caution">
    <text evidence="9">The sequence shown here is derived from an EMBL/GenBank/DDBJ whole genome shotgun (WGS) entry which is preliminary data.</text>
</comment>
<dbReference type="InterPro" id="IPR051292">
    <property type="entry name" value="Xyl/GlcA_transferase"/>
</dbReference>
<dbReference type="Gene3D" id="3.90.550.10">
    <property type="entry name" value="Spore Coat Polysaccharide Biosynthesis Protein SpsA, Chain A"/>
    <property type="match status" value="1"/>
</dbReference>
<dbReference type="Pfam" id="PF01501">
    <property type="entry name" value="Glyco_transf_8"/>
    <property type="match status" value="1"/>
</dbReference>
<evidence type="ECO:0000313" key="10">
    <source>
        <dbReference type="Proteomes" id="UP000746747"/>
    </source>
</evidence>
<dbReference type="EMBL" id="CAKAEH010001526">
    <property type="protein sequence ID" value="CAG9537215.1"/>
    <property type="molecule type" value="Genomic_DNA"/>
</dbReference>
<dbReference type="Proteomes" id="UP000746747">
    <property type="component" value="Unassembled WGS sequence"/>
</dbReference>
<dbReference type="GO" id="GO:0035269">
    <property type="term" value="P:protein O-linked glycosylation via mannose"/>
    <property type="evidence" value="ECO:0007669"/>
    <property type="project" value="TreeGrafter"/>
</dbReference>
<dbReference type="GO" id="GO:0015020">
    <property type="term" value="F:glucuronosyltransferase activity"/>
    <property type="evidence" value="ECO:0007669"/>
    <property type="project" value="TreeGrafter"/>
</dbReference>
<reference evidence="9" key="1">
    <citation type="submission" date="2021-09" db="EMBL/GenBank/DDBJ databases">
        <authorList>
            <consortium name="Pathogen Informatics"/>
        </authorList>
    </citation>
    <scope>NUCLEOTIDE SEQUENCE</scope>
</reference>
<dbReference type="InterPro" id="IPR029044">
    <property type="entry name" value="Nucleotide-diphossugar_trans"/>
</dbReference>
<accession>A0A8J2MR05</accession>
<keyword evidence="2 8" id="KW-0812">Transmembrane</keyword>
<evidence type="ECO:0000256" key="2">
    <source>
        <dbReference type="ARBA" id="ARBA00022692"/>
    </source>
</evidence>
<keyword evidence="7" id="KW-0325">Glycoprotein</keyword>
<sequence length="698" mass="81427">MKKRRRRMNTYCIWVSVLAVVVVLYLSTFTEVSYHLRIYKRNINLFEQNAALTNGKKSGNGDEYRSQHCQVLHLALVVCGGVRLNYPLSTFIKSILRYRQQALVLHFLVDDITIRIISLLFSTWRLPAVKVVFYNASQYLDRISWIPNRHYSGRYSFLKLILNDILPVDIDKVIVLDTDALIMDDIAQLWSFFFKMTNLQAIGLVENLSDWYLFNTNTSQRIIWPAWGRGFNSGVMLLDLAKLRNISWSQIWEETASKNIEKYGSTELGDQDIINAVINDHQWIIQELPCEWNFQLGFQSQQDLCPVEIPHLKLAHWNSPLKTRTINRYAIFLRRYYDDVRDMNGNIFRSSIIRCYSGSEQAYSKLDKVSEYDDNDDGCNELRHARWITYRTLLYVRPYNFTATPKNVVLTTQFSMDRLMHFNALLQYWIGPISAAVYVTDSELSLLIQFFDDTLGNRTNIALHAVYKEGTYYPINYLRNVALNNSNDASFVFLADVDFTPGSGLYTMLCKKLVITNLTNKRAFVVPAFEYIGSQVPVVPLTKNELLIELDARRIQVFRRNLWTQGHAATDYDHWRHADQEYSVSWRNNYEPYVVVKRNGLPPYDQRFVGFGWNKVSHVMSLNAAGYEFTILPDAFVVHQPHLPSLEMMRYRSLPTYRKCLKALKGEFVRDLFREQRKNRISKFPGHPSNDCSVLRTA</sequence>
<feature type="transmembrane region" description="Helical" evidence="8">
    <location>
        <begin position="12"/>
        <end position="30"/>
    </location>
</feature>
<dbReference type="Pfam" id="PF13896">
    <property type="entry name" value="Glyco_transf_49"/>
    <property type="match status" value="2"/>
</dbReference>
<evidence type="ECO:0000256" key="6">
    <source>
        <dbReference type="ARBA" id="ARBA00023136"/>
    </source>
</evidence>
<evidence type="ECO:0000256" key="4">
    <source>
        <dbReference type="ARBA" id="ARBA00022989"/>
    </source>
</evidence>
<dbReference type="PANTHER" id="PTHR12270">
    <property type="entry name" value="GLYCOSYLTRANSFERASE-RELATED"/>
    <property type="match status" value="1"/>
</dbReference>
<evidence type="ECO:0000256" key="8">
    <source>
        <dbReference type="SAM" id="Phobius"/>
    </source>
</evidence>
<dbReference type="InterPro" id="IPR002495">
    <property type="entry name" value="Glyco_trans_8"/>
</dbReference>
<evidence type="ECO:0000313" key="9">
    <source>
        <dbReference type="EMBL" id="CAG9537215.1"/>
    </source>
</evidence>
<evidence type="ECO:0000256" key="1">
    <source>
        <dbReference type="ARBA" id="ARBA00004323"/>
    </source>
</evidence>
<evidence type="ECO:0000256" key="5">
    <source>
        <dbReference type="ARBA" id="ARBA00023034"/>
    </source>
</evidence>
<name>A0A8J2MR05_9BILA</name>
<gene>
    <name evidence="9" type="ORF">CJOHNSTONI_LOCUS7057</name>
</gene>
<dbReference type="SUPFAM" id="SSF53448">
    <property type="entry name" value="Nucleotide-diphospho-sugar transferases"/>
    <property type="match status" value="1"/>
</dbReference>
<dbReference type="GO" id="GO:0042285">
    <property type="term" value="F:xylosyltransferase activity"/>
    <property type="evidence" value="ECO:0007669"/>
    <property type="project" value="TreeGrafter"/>
</dbReference>
<keyword evidence="5" id="KW-0333">Golgi apparatus</keyword>
<dbReference type="AlphaFoldDB" id="A0A8J2MR05"/>
<organism evidence="9 10">
    <name type="scientific">Cercopithifilaria johnstoni</name>
    <dbReference type="NCBI Taxonomy" id="2874296"/>
    <lineage>
        <taxon>Eukaryota</taxon>
        <taxon>Metazoa</taxon>
        <taxon>Ecdysozoa</taxon>
        <taxon>Nematoda</taxon>
        <taxon>Chromadorea</taxon>
        <taxon>Rhabditida</taxon>
        <taxon>Spirurina</taxon>
        <taxon>Spiruromorpha</taxon>
        <taxon>Filarioidea</taxon>
        <taxon>Onchocercidae</taxon>
        <taxon>Cercopithifilaria</taxon>
    </lineage>
</organism>
<comment type="subcellular location">
    <subcellularLocation>
        <location evidence="1">Golgi apparatus membrane</location>
        <topology evidence="1">Single-pass type II membrane protein</topology>
    </subcellularLocation>
</comment>
<dbReference type="OrthoDB" id="411524at2759"/>
<keyword evidence="4 8" id="KW-1133">Transmembrane helix</keyword>
<dbReference type="GO" id="GO:0000139">
    <property type="term" value="C:Golgi membrane"/>
    <property type="evidence" value="ECO:0007669"/>
    <property type="project" value="UniProtKB-SubCell"/>
</dbReference>
<keyword evidence="6 8" id="KW-0472">Membrane</keyword>
<evidence type="ECO:0000256" key="7">
    <source>
        <dbReference type="ARBA" id="ARBA00023180"/>
    </source>
</evidence>
<dbReference type="FunFam" id="3.90.550.10:FF:000016">
    <property type="entry name" value="LARGE xylosyl- and glucuronyltransferase 2"/>
    <property type="match status" value="1"/>
</dbReference>
<keyword evidence="10" id="KW-1185">Reference proteome</keyword>